<dbReference type="GO" id="GO:0004860">
    <property type="term" value="F:protein kinase inhibitor activity"/>
    <property type="evidence" value="ECO:0007669"/>
    <property type="project" value="UniProtKB-KW"/>
</dbReference>
<reference evidence="1 2" key="1">
    <citation type="submission" date="2022-12" db="EMBL/GenBank/DDBJ databases">
        <title>Draft genome sequence of Paenibacillus sp. dW9.</title>
        <authorList>
            <person name="Choi E.-W."/>
            <person name="Kim D.-U."/>
        </authorList>
    </citation>
    <scope>NUCLEOTIDE SEQUENCE [LARGE SCALE GENOMIC DNA]</scope>
    <source>
        <strain evidence="2">dW9</strain>
    </source>
</reference>
<dbReference type="Proteomes" id="UP001527882">
    <property type="component" value="Unassembled WGS sequence"/>
</dbReference>
<accession>A0ABT4QLC5</accession>
<dbReference type="SUPFAM" id="SSF100985">
    <property type="entry name" value="Sporulation inhibitor Sda"/>
    <property type="match status" value="1"/>
</dbReference>
<dbReference type="Pfam" id="PF08970">
    <property type="entry name" value="Sda"/>
    <property type="match status" value="1"/>
</dbReference>
<gene>
    <name evidence="1" type="primary">sda</name>
    <name evidence="1" type="ORF">O9H85_35885</name>
</gene>
<dbReference type="RefSeq" id="WP_269886141.1">
    <property type="nucleotide sequence ID" value="NZ_JAQAGZ010000044.1"/>
</dbReference>
<comment type="caution">
    <text evidence="1">The sequence shown here is derived from an EMBL/GenBank/DDBJ whole genome shotgun (WGS) entry which is preliminary data.</text>
</comment>
<dbReference type="InterPro" id="IPR015064">
    <property type="entry name" value="Sda"/>
</dbReference>
<name>A0ABT4QLC5_9BACL</name>
<dbReference type="Gene3D" id="1.10.287.1100">
    <property type="entry name" value="Sporulation inhibitor A"/>
    <property type="match status" value="1"/>
</dbReference>
<evidence type="ECO:0000313" key="2">
    <source>
        <dbReference type="Proteomes" id="UP001527882"/>
    </source>
</evidence>
<keyword evidence="1" id="KW-0649">Protein kinase inhibitor</keyword>
<proteinExistence type="predicted"/>
<sequence length="46" mass="5385">MSRLSDQELIDAYYMAISIDLDKAFIQLIQSELKRRNVKLAFKVPI</sequence>
<evidence type="ECO:0000313" key="1">
    <source>
        <dbReference type="EMBL" id="MCZ8517612.1"/>
    </source>
</evidence>
<dbReference type="EMBL" id="JAQAGZ010000044">
    <property type="protein sequence ID" value="MCZ8517612.1"/>
    <property type="molecule type" value="Genomic_DNA"/>
</dbReference>
<keyword evidence="2" id="KW-1185">Reference proteome</keyword>
<organism evidence="1 2">
    <name type="scientific">Paenibacillus gyeongsangnamensis</name>
    <dbReference type="NCBI Taxonomy" id="3388067"/>
    <lineage>
        <taxon>Bacteria</taxon>
        <taxon>Bacillati</taxon>
        <taxon>Bacillota</taxon>
        <taxon>Bacilli</taxon>
        <taxon>Bacillales</taxon>
        <taxon>Paenibacillaceae</taxon>
        <taxon>Paenibacillus</taxon>
    </lineage>
</organism>
<protein>
    <submittedName>
        <fullName evidence="1">Sporulation histidine kinase inhibitor Sda</fullName>
    </submittedName>
</protein>
<dbReference type="InterPro" id="IPR036916">
    <property type="entry name" value="Sda_sf"/>
</dbReference>